<dbReference type="PANTHER" id="PTHR43026">
    <property type="entry name" value="2-HYDROXYACID DEHYDROGENASE HOMOLOG 1-RELATED"/>
    <property type="match status" value="1"/>
</dbReference>
<evidence type="ECO:0000259" key="6">
    <source>
        <dbReference type="Pfam" id="PF02826"/>
    </source>
</evidence>
<dbReference type="RefSeq" id="WP_169573758.1">
    <property type="nucleotide sequence ID" value="NZ_JABBFV010000009.1"/>
</dbReference>
<dbReference type="InterPro" id="IPR006139">
    <property type="entry name" value="D-isomer_2_OHA_DH_cat_dom"/>
</dbReference>
<dbReference type="PROSITE" id="PS00670">
    <property type="entry name" value="D_2_HYDROXYACID_DH_2"/>
    <property type="match status" value="1"/>
</dbReference>
<evidence type="ECO:0000256" key="1">
    <source>
        <dbReference type="ARBA" id="ARBA00005854"/>
    </source>
</evidence>
<dbReference type="InterPro" id="IPR058205">
    <property type="entry name" value="D-LDH-like"/>
</dbReference>
<dbReference type="InterPro" id="IPR029753">
    <property type="entry name" value="D-isomer_DH_CS"/>
</dbReference>
<gene>
    <name evidence="7" type="ORF">HHL08_13965</name>
</gene>
<dbReference type="PROSITE" id="PS00065">
    <property type="entry name" value="D_2_HYDROXYACID_DH_1"/>
    <property type="match status" value="1"/>
</dbReference>
<dbReference type="GO" id="GO:0008720">
    <property type="term" value="F:D-lactate dehydrogenase (NAD+) activity"/>
    <property type="evidence" value="ECO:0007669"/>
    <property type="project" value="TreeGrafter"/>
</dbReference>
<accession>A0A7X9WWL3</accession>
<dbReference type="AlphaFoldDB" id="A0A7X9WWL3"/>
<evidence type="ECO:0000256" key="4">
    <source>
        <dbReference type="RuleBase" id="RU003719"/>
    </source>
</evidence>
<comment type="similarity">
    <text evidence="1 4">Belongs to the D-isomer specific 2-hydroxyacid dehydrogenase family.</text>
</comment>
<feature type="domain" description="D-isomer specific 2-hydroxyacid dehydrogenase NAD-binding" evidence="6">
    <location>
        <begin position="112"/>
        <end position="300"/>
    </location>
</feature>
<dbReference type="SUPFAM" id="SSF52283">
    <property type="entry name" value="Formate/glycerate dehydrogenase catalytic domain-like"/>
    <property type="match status" value="1"/>
</dbReference>
<keyword evidence="2 4" id="KW-0560">Oxidoreductase</keyword>
<evidence type="ECO:0000256" key="2">
    <source>
        <dbReference type="ARBA" id="ARBA00023002"/>
    </source>
</evidence>
<keyword evidence="8" id="KW-1185">Reference proteome</keyword>
<dbReference type="GO" id="GO:0051287">
    <property type="term" value="F:NAD binding"/>
    <property type="evidence" value="ECO:0007669"/>
    <property type="project" value="InterPro"/>
</dbReference>
<dbReference type="Pfam" id="PF00389">
    <property type="entry name" value="2-Hacid_dh"/>
    <property type="match status" value="1"/>
</dbReference>
<dbReference type="PROSITE" id="PS00671">
    <property type="entry name" value="D_2_HYDROXYACID_DH_3"/>
    <property type="match status" value="1"/>
</dbReference>
<comment type="caution">
    <text evidence="7">The sequence shown here is derived from an EMBL/GenBank/DDBJ whole genome shotgun (WGS) entry which is preliminary data.</text>
</comment>
<evidence type="ECO:0000313" key="8">
    <source>
        <dbReference type="Proteomes" id="UP000519023"/>
    </source>
</evidence>
<dbReference type="CDD" id="cd12183">
    <property type="entry name" value="LDH_like_2"/>
    <property type="match status" value="1"/>
</dbReference>
<feature type="domain" description="D-isomer specific 2-hydroxyacid dehydrogenase catalytic" evidence="5">
    <location>
        <begin position="26"/>
        <end position="331"/>
    </location>
</feature>
<dbReference type="InterPro" id="IPR006140">
    <property type="entry name" value="D-isomer_DH_NAD-bd"/>
</dbReference>
<reference evidence="7 8" key="1">
    <citation type="submission" date="2020-04" db="EMBL/GenBank/DDBJ databases">
        <title>Sphingobium sp. AR-3-1 isolated from Arctic soil.</title>
        <authorList>
            <person name="Dahal R.H."/>
            <person name="Chaudhary D.K."/>
        </authorList>
    </citation>
    <scope>NUCLEOTIDE SEQUENCE [LARGE SCALE GENOMIC DNA]</scope>
    <source>
        <strain evidence="7 8">AR-3-1</strain>
    </source>
</reference>
<dbReference type="SUPFAM" id="SSF51735">
    <property type="entry name" value="NAD(P)-binding Rossmann-fold domains"/>
    <property type="match status" value="1"/>
</dbReference>
<dbReference type="InterPro" id="IPR036291">
    <property type="entry name" value="NAD(P)-bd_dom_sf"/>
</dbReference>
<name>A0A7X9WWL3_9SPHN</name>
<evidence type="ECO:0000256" key="3">
    <source>
        <dbReference type="ARBA" id="ARBA00023027"/>
    </source>
</evidence>
<proteinExistence type="inferred from homology"/>
<dbReference type="Gene3D" id="3.40.50.720">
    <property type="entry name" value="NAD(P)-binding Rossmann-like Domain"/>
    <property type="match status" value="2"/>
</dbReference>
<sequence length="339" mass="36711">MKVAVFSTHPFDRHFFDIANQAAGRPHDLTFFEARLDMQSAALAAGYRAICAFVNDRLDRPVLEALSEKGVRLLALRSAGFNHVDLKATQELGLTVARVPAYSPDAIAEHTVAMMLTLNRKTHKAYARVREGNFALDGLLGFDLRGRTVGIVGTGKIGLNVARIMRGFDCEVIAYDPYPDGAALAAVGGAYVGWNTLLARSDIISLHCPLTPQTRHMIDAAAIAAMKKDVMLINTSRGAVVDTRALVAGLKNGRIGYLGLDVYEEEEGLFFNDRSDQPIQDDLFARLLTFPNVLVTGHQAFFTKEALSAIADTTIANISAFESTGKPLHPVEEPSAAPS</sequence>
<dbReference type="InterPro" id="IPR029752">
    <property type="entry name" value="D-isomer_DH_CS1"/>
</dbReference>
<evidence type="ECO:0000313" key="7">
    <source>
        <dbReference type="EMBL" id="NML11237.1"/>
    </source>
</evidence>
<protein>
    <submittedName>
        <fullName evidence="7">2-hydroxyacid dehydrogenase</fullName>
    </submittedName>
</protein>
<organism evidence="7 8">
    <name type="scientific">Sphingobium psychrophilum</name>
    <dbReference type="NCBI Taxonomy" id="2728834"/>
    <lineage>
        <taxon>Bacteria</taxon>
        <taxon>Pseudomonadati</taxon>
        <taxon>Pseudomonadota</taxon>
        <taxon>Alphaproteobacteria</taxon>
        <taxon>Sphingomonadales</taxon>
        <taxon>Sphingomonadaceae</taxon>
        <taxon>Sphingobium</taxon>
    </lineage>
</organism>
<evidence type="ECO:0000259" key="5">
    <source>
        <dbReference type="Pfam" id="PF00389"/>
    </source>
</evidence>
<dbReference type="PANTHER" id="PTHR43026:SF1">
    <property type="entry name" value="2-HYDROXYACID DEHYDROGENASE HOMOLOG 1-RELATED"/>
    <property type="match status" value="1"/>
</dbReference>
<keyword evidence="3" id="KW-0520">NAD</keyword>
<dbReference type="Pfam" id="PF02826">
    <property type="entry name" value="2-Hacid_dh_C"/>
    <property type="match status" value="1"/>
</dbReference>
<dbReference type="EMBL" id="JABBFV010000009">
    <property type="protein sequence ID" value="NML11237.1"/>
    <property type="molecule type" value="Genomic_DNA"/>
</dbReference>
<dbReference type="Proteomes" id="UP000519023">
    <property type="component" value="Unassembled WGS sequence"/>
</dbReference>